<dbReference type="GO" id="GO:0009378">
    <property type="term" value="F:four-way junction helicase activity"/>
    <property type="evidence" value="ECO:0007669"/>
    <property type="project" value="TreeGrafter"/>
</dbReference>
<dbReference type="InterPro" id="IPR036390">
    <property type="entry name" value="WH_DNA-bd_sf"/>
</dbReference>
<dbReference type="EC" id="5.6.2.4" evidence="16"/>
<comment type="catalytic activity">
    <reaction evidence="15">
        <text>Couples ATP hydrolysis with the unwinding of duplex DNA by translocating in the 3'-5' direction.</text>
        <dbReference type="EC" id="5.6.2.4"/>
    </reaction>
</comment>
<dbReference type="SUPFAM" id="SSF52540">
    <property type="entry name" value="P-loop containing nucleoside triphosphate hydrolases"/>
    <property type="match status" value="1"/>
</dbReference>
<evidence type="ECO:0000256" key="6">
    <source>
        <dbReference type="ARBA" id="ARBA00022763"/>
    </source>
</evidence>
<dbReference type="SUPFAM" id="SSF46785">
    <property type="entry name" value="Winged helix' DNA-binding domain"/>
    <property type="match status" value="1"/>
</dbReference>
<dbReference type="EMBL" id="VXMH01000023">
    <property type="protein sequence ID" value="MYC94296.1"/>
    <property type="molecule type" value="Genomic_DNA"/>
</dbReference>
<dbReference type="InterPro" id="IPR018982">
    <property type="entry name" value="RQC_domain"/>
</dbReference>
<dbReference type="PROSITE" id="PS51194">
    <property type="entry name" value="HELICASE_CTER"/>
    <property type="match status" value="1"/>
</dbReference>
<comment type="caution">
    <text evidence="20">The sequence shown here is derived from an EMBL/GenBank/DDBJ whole genome shotgun (WGS) entry which is preliminary data.</text>
</comment>
<dbReference type="GO" id="GO:0006281">
    <property type="term" value="P:DNA repair"/>
    <property type="evidence" value="ECO:0007669"/>
    <property type="project" value="UniProtKB-KW"/>
</dbReference>
<comment type="similarity">
    <text evidence="3">Belongs to the helicase family. RecQ subfamily.</text>
</comment>
<evidence type="ECO:0000256" key="10">
    <source>
        <dbReference type="ARBA" id="ARBA00022840"/>
    </source>
</evidence>
<dbReference type="GO" id="GO:0016787">
    <property type="term" value="F:hydrolase activity"/>
    <property type="evidence" value="ECO:0007669"/>
    <property type="project" value="UniProtKB-KW"/>
</dbReference>
<evidence type="ECO:0000259" key="18">
    <source>
        <dbReference type="PROSITE" id="PS51192"/>
    </source>
</evidence>
<evidence type="ECO:0000256" key="2">
    <source>
        <dbReference type="ARBA" id="ARBA00001947"/>
    </source>
</evidence>
<dbReference type="PANTHER" id="PTHR13710">
    <property type="entry name" value="DNA HELICASE RECQ FAMILY MEMBER"/>
    <property type="match status" value="1"/>
</dbReference>
<dbReference type="GO" id="GO:0006310">
    <property type="term" value="P:DNA recombination"/>
    <property type="evidence" value="ECO:0007669"/>
    <property type="project" value="UniProtKB-UniRule"/>
</dbReference>
<comment type="cofactor">
    <cofactor evidence="1">
        <name>Mg(2+)</name>
        <dbReference type="ChEBI" id="CHEBI:18420"/>
    </cofactor>
</comment>
<evidence type="ECO:0000256" key="7">
    <source>
        <dbReference type="ARBA" id="ARBA00022801"/>
    </source>
</evidence>
<evidence type="ECO:0000256" key="11">
    <source>
        <dbReference type="ARBA" id="ARBA00023125"/>
    </source>
</evidence>
<sequence length="721" mass="81455">MLDLLKQYFGYDEFLPLQEEIIASVLNGENSLVLMPTGGGKSLCYQLPALRLDGLTLVVSPLIALMKDQVDALKSNGIPAGFINSSLPFSELLRVQEQALHGVLKILYVAPERLALPAFQNFLSRLKVSLVAVDEAHCISVWGHDFRPDYRRLGELRNTLPGVPFLALTATATERVRRDILDQLHLSQPRQFVASFNRANLNYSVLPKNRDSFEVLVERLQKHKGESSLIYCTSRKDTEGLAARLRENGFDAQPYHAGLENEVRRQTQENFIRDRVSIIVATIAFGMGIDKPNIRLLVHYDLPKSLEGYYQETGRAGRDGLPSDCVLLYNYGDAAKQEFFIEQVEDEAERRNARQKLGQVVEFCQLQSCRRKYILHYFGEAWDNENCGGCDFCLVPREEFDATIIAQKILSAVYRTEGRFGINHVISVLRGANTKTIRQWDHKKLSVYGIAKEYSVNELKEIAGLLVAEGLLYKSSQEFPTFGVSRAGMRFLTSRESLVLTRLKREEEKASSASRAVLDYDQALFDALRDLRSQLAEERNVPPYMIFGDITLQQMAYYVPKSLESLSRISGVGSMKLEQLGDAFLSAIVSHARIHKLEERDVPVRQTKKKIREVQAGSTYDQTKQLLQQGLSIEEIARERGLATSTIAGHLDRLVRAGEKLDLGPLLPPQERFEKIKDALVKTGGELLSPAKEVLGDEYSYEEIRIVWLYLGQNKDLEQTS</sequence>
<dbReference type="CDD" id="cd17920">
    <property type="entry name" value="DEXHc_RecQ"/>
    <property type="match status" value="1"/>
</dbReference>
<evidence type="ECO:0000256" key="3">
    <source>
        <dbReference type="ARBA" id="ARBA00005446"/>
    </source>
</evidence>
<accession>A0A6B1D3Y6</accession>
<dbReference type="Pfam" id="PF16124">
    <property type="entry name" value="RecQ_Zn_bind"/>
    <property type="match status" value="1"/>
</dbReference>
<organism evidence="20">
    <name type="scientific">Caldilineaceae bacterium SB0661_bin_32</name>
    <dbReference type="NCBI Taxonomy" id="2605255"/>
    <lineage>
        <taxon>Bacteria</taxon>
        <taxon>Bacillati</taxon>
        <taxon>Chloroflexota</taxon>
        <taxon>Caldilineae</taxon>
        <taxon>Caldilineales</taxon>
        <taxon>Caldilineaceae</taxon>
    </lineage>
</organism>
<feature type="domain" description="HRDC" evidence="17">
    <location>
        <begin position="518"/>
        <end position="598"/>
    </location>
</feature>
<dbReference type="InterPro" id="IPR044876">
    <property type="entry name" value="HRDC_dom_sf"/>
</dbReference>
<dbReference type="GO" id="GO:0003677">
    <property type="term" value="F:DNA binding"/>
    <property type="evidence" value="ECO:0007669"/>
    <property type="project" value="UniProtKB-KW"/>
</dbReference>
<dbReference type="InterPro" id="IPR004589">
    <property type="entry name" value="DNA_helicase_ATP-dep_RecQ"/>
</dbReference>
<keyword evidence="11" id="KW-0238">DNA-binding</keyword>
<dbReference type="NCBIfam" id="TIGR00614">
    <property type="entry name" value="recQ_fam"/>
    <property type="match status" value="1"/>
</dbReference>
<dbReference type="AlphaFoldDB" id="A0A6B1D3Y6"/>
<evidence type="ECO:0000256" key="1">
    <source>
        <dbReference type="ARBA" id="ARBA00001946"/>
    </source>
</evidence>
<dbReference type="Gene3D" id="1.10.10.10">
    <property type="entry name" value="Winged helix-like DNA-binding domain superfamily/Winged helix DNA-binding domain"/>
    <property type="match status" value="1"/>
</dbReference>
<dbReference type="Pfam" id="PF00270">
    <property type="entry name" value="DEAD"/>
    <property type="match status" value="1"/>
</dbReference>
<comment type="cofactor">
    <cofactor evidence="2">
        <name>Zn(2+)</name>
        <dbReference type="ChEBI" id="CHEBI:29105"/>
    </cofactor>
</comment>
<dbReference type="GO" id="GO:0009432">
    <property type="term" value="P:SOS response"/>
    <property type="evidence" value="ECO:0007669"/>
    <property type="project" value="UniProtKB-UniRule"/>
</dbReference>
<dbReference type="Pfam" id="PF14493">
    <property type="entry name" value="HTH_40"/>
    <property type="match status" value="1"/>
</dbReference>
<dbReference type="GO" id="GO:0005524">
    <property type="term" value="F:ATP binding"/>
    <property type="evidence" value="ECO:0007669"/>
    <property type="project" value="UniProtKB-KW"/>
</dbReference>
<evidence type="ECO:0000256" key="15">
    <source>
        <dbReference type="ARBA" id="ARBA00034617"/>
    </source>
</evidence>
<dbReference type="SMART" id="SM00956">
    <property type="entry name" value="RQC"/>
    <property type="match status" value="1"/>
</dbReference>
<dbReference type="InterPro" id="IPR036388">
    <property type="entry name" value="WH-like_DNA-bd_sf"/>
</dbReference>
<evidence type="ECO:0000256" key="5">
    <source>
        <dbReference type="ARBA" id="ARBA00022741"/>
    </source>
</evidence>
<dbReference type="Pfam" id="PF00570">
    <property type="entry name" value="HRDC"/>
    <property type="match status" value="1"/>
</dbReference>
<dbReference type="InterPro" id="IPR014001">
    <property type="entry name" value="Helicase_ATP-bd"/>
</dbReference>
<evidence type="ECO:0000256" key="14">
    <source>
        <dbReference type="ARBA" id="ARBA00023235"/>
    </source>
</evidence>
<evidence type="ECO:0000256" key="16">
    <source>
        <dbReference type="NCBIfam" id="TIGR01389"/>
    </source>
</evidence>
<dbReference type="NCBIfam" id="TIGR01389">
    <property type="entry name" value="recQ"/>
    <property type="match status" value="1"/>
</dbReference>
<dbReference type="InterPro" id="IPR032284">
    <property type="entry name" value="RecQ_Zn-bd"/>
</dbReference>
<keyword evidence="8 20" id="KW-0347">Helicase</keyword>
<dbReference type="GO" id="GO:0043590">
    <property type="term" value="C:bacterial nucleoid"/>
    <property type="evidence" value="ECO:0007669"/>
    <property type="project" value="TreeGrafter"/>
</dbReference>
<evidence type="ECO:0000256" key="12">
    <source>
        <dbReference type="ARBA" id="ARBA00023172"/>
    </source>
</evidence>
<evidence type="ECO:0000259" key="19">
    <source>
        <dbReference type="PROSITE" id="PS51194"/>
    </source>
</evidence>
<keyword evidence="13" id="KW-0234">DNA repair</keyword>
<dbReference type="PROSITE" id="PS50967">
    <property type="entry name" value="HRDC"/>
    <property type="match status" value="1"/>
</dbReference>
<evidence type="ECO:0000256" key="9">
    <source>
        <dbReference type="ARBA" id="ARBA00022833"/>
    </source>
</evidence>
<evidence type="ECO:0000259" key="17">
    <source>
        <dbReference type="PROSITE" id="PS50967"/>
    </source>
</evidence>
<evidence type="ECO:0000256" key="8">
    <source>
        <dbReference type="ARBA" id="ARBA00022806"/>
    </source>
</evidence>
<dbReference type="InterPro" id="IPR011545">
    <property type="entry name" value="DEAD/DEAH_box_helicase_dom"/>
</dbReference>
<dbReference type="SMART" id="SM00341">
    <property type="entry name" value="HRDC"/>
    <property type="match status" value="1"/>
</dbReference>
<evidence type="ECO:0000256" key="4">
    <source>
        <dbReference type="ARBA" id="ARBA00022723"/>
    </source>
</evidence>
<dbReference type="GO" id="GO:0043138">
    <property type="term" value="F:3'-5' DNA helicase activity"/>
    <property type="evidence" value="ECO:0007669"/>
    <property type="project" value="UniProtKB-EC"/>
</dbReference>
<dbReference type="InterPro" id="IPR027417">
    <property type="entry name" value="P-loop_NTPase"/>
</dbReference>
<dbReference type="InterPro" id="IPR010997">
    <property type="entry name" value="HRDC-like_sf"/>
</dbReference>
<dbReference type="Pfam" id="PF09382">
    <property type="entry name" value="RQC"/>
    <property type="match status" value="1"/>
</dbReference>
<keyword evidence="7 20" id="KW-0378">Hydrolase</keyword>
<keyword evidence="9" id="KW-0862">Zinc</keyword>
<evidence type="ECO:0000313" key="20">
    <source>
        <dbReference type="EMBL" id="MYC94296.1"/>
    </source>
</evidence>
<dbReference type="InterPro" id="IPR029491">
    <property type="entry name" value="Helicase_HTH"/>
</dbReference>
<dbReference type="GO" id="GO:0030894">
    <property type="term" value="C:replisome"/>
    <property type="evidence" value="ECO:0007669"/>
    <property type="project" value="TreeGrafter"/>
</dbReference>
<dbReference type="InterPro" id="IPR006293">
    <property type="entry name" value="DNA_helicase_ATP-dep_RecQ_bac"/>
</dbReference>
<keyword evidence="5" id="KW-0547">Nucleotide-binding</keyword>
<dbReference type="GO" id="GO:0006260">
    <property type="term" value="P:DNA replication"/>
    <property type="evidence" value="ECO:0007669"/>
    <property type="project" value="InterPro"/>
</dbReference>
<keyword evidence="14" id="KW-0413">Isomerase</keyword>
<dbReference type="Gene3D" id="1.10.10.1390">
    <property type="entry name" value="ATP-dependent DNA helicase RecQ"/>
    <property type="match status" value="1"/>
</dbReference>
<dbReference type="PANTHER" id="PTHR13710:SF105">
    <property type="entry name" value="ATP-DEPENDENT DNA HELICASE Q1"/>
    <property type="match status" value="1"/>
</dbReference>
<keyword evidence="10" id="KW-0067">ATP-binding</keyword>
<dbReference type="SUPFAM" id="SSF47819">
    <property type="entry name" value="HRDC-like"/>
    <property type="match status" value="1"/>
</dbReference>
<dbReference type="GO" id="GO:0005737">
    <property type="term" value="C:cytoplasm"/>
    <property type="evidence" value="ECO:0007669"/>
    <property type="project" value="TreeGrafter"/>
</dbReference>
<gene>
    <name evidence="20" type="primary">recQ</name>
    <name evidence="20" type="ORF">F4X14_04935</name>
</gene>
<name>A0A6B1D3Y6_9CHLR</name>
<reference evidence="20" key="1">
    <citation type="submission" date="2019-09" db="EMBL/GenBank/DDBJ databases">
        <title>Characterisation of the sponge microbiome using genome-centric metagenomics.</title>
        <authorList>
            <person name="Engelberts J.P."/>
            <person name="Robbins S.J."/>
            <person name="De Goeij J.M."/>
            <person name="Aranda M."/>
            <person name="Bell S.C."/>
            <person name="Webster N.S."/>
        </authorList>
    </citation>
    <scope>NUCLEOTIDE SEQUENCE</scope>
    <source>
        <strain evidence="20">SB0661_bin_32</strain>
    </source>
</reference>
<evidence type="ECO:0000256" key="13">
    <source>
        <dbReference type="ARBA" id="ARBA00023204"/>
    </source>
</evidence>
<dbReference type="GO" id="GO:0046872">
    <property type="term" value="F:metal ion binding"/>
    <property type="evidence" value="ECO:0007669"/>
    <property type="project" value="UniProtKB-KW"/>
</dbReference>
<proteinExistence type="inferred from homology"/>
<keyword evidence="4" id="KW-0479">Metal-binding</keyword>
<dbReference type="InterPro" id="IPR001650">
    <property type="entry name" value="Helicase_C-like"/>
</dbReference>
<dbReference type="PROSITE" id="PS51192">
    <property type="entry name" value="HELICASE_ATP_BIND_1"/>
    <property type="match status" value="1"/>
</dbReference>
<dbReference type="Gene3D" id="3.40.50.300">
    <property type="entry name" value="P-loop containing nucleotide triphosphate hydrolases"/>
    <property type="match status" value="2"/>
</dbReference>
<dbReference type="SMART" id="SM00490">
    <property type="entry name" value="HELICc"/>
    <property type="match status" value="1"/>
</dbReference>
<protein>
    <recommendedName>
        <fullName evidence="16">DNA helicase RecQ</fullName>
        <ecNumber evidence="16">5.6.2.4</ecNumber>
    </recommendedName>
</protein>
<dbReference type="SMART" id="SM00487">
    <property type="entry name" value="DEXDc"/>
    <property type="match status" value="1"/>
</dbReference>
<keyword evidence="12" id="KW-0233">DNA recombination</keyword>
<keyword evidence="6" id="KW-0227">DNA damage</keyword>
<dbReference type="Gene3D" id="1.10.150.80">
    <property type="entry name" value="HRDC domain"/>
    <property type="match status" value="1"/>
</dbReference>
<feature type="domain" description="Helicase C-terminal" evidence="19">
    <location>
        <begin position="212"/>
        <end position="359"/>
    </location>
</feature>
<dbReference type="InterPro" id="IPR002121">
    <property type="entry name" value="HRDC_dom"/>
</dbReference>
<dbReference type="Pfam" id="PF00271">
    <property type="entry name" value="Helicase_C"/>
    <property type="match status" value="1"/>
</dbReference>
<feature type="domain" description="Helicase ATP-binding" evidence="18">
    <location>
        <begin position="22"/>
        <end position="190"/>
    </location>
</feature>
<dbReference type="CDD" id="cd18794">
    <property type="entry name" value="SF2_C_RecQ"/>
    <property type="match status" value="1"/>
</dbReference>
<dbReference type="FunFam" id="3.40.50.300:FF:000156">
    <property type="entry name" value="ATP-dependent DNA helicase recQ"/>
    <property type="match status" value="1"/>
</dbReference>
<dbReference type="FunFam" id="3.40.50.300:FF:000296">
    <property type="entry name" value="ATP-dependent DNA helicase RecQ"/>
    <property type="match status" value="1"/>
</dbReference>